<protein>
    <submittedName>
        <fullName evidence="1">Uncharacterized protein</fullName>
    </submittedName>
</protein>
<accession>A0A0F4YF38</accession>
<dbReference type="Proteomes" id="UP000053958">
    <property type="component" value="Unassembled WGS sequence"/>
</dbReference>
<keyword evidence="2" id="KW-1185">Reference proteome</keyword>
<evidence type="ECO:0000313" key="2">
    <source>
        <dbReference type="Proteomes" id="UP000053958"/>
    </source>
</evidence>
<organism evidence="1 2">
    <name type="scientific">Rasamsonia emersonii (strain ATCC 16479 / CBS 393.64 / IMI 116815)</name>
    <dbReference type="NCBI Taxonomy" id="1408163"/>
    <lineage>
        <taxon>Eukaryota</taxon>
        <taxon>Fungi</taxon>
        <taxon>Dikarya</taxon>
        <taxon>Ascomycota</taxon>
        <taxon>Pezizomycotina</taxon>
        <taxon>Eurotiomycetes</taxon>
        <taxon>Eurotiomycetidae</taxon>
        <taxon>Eurotiales</taxon>
        <taxon>Trichocomaceae</taxon>
        <taxon>Rasamsonia</taxon>
    </lineage>
</organism>
<evidence type="ECO:0000313" key="1">
    <source>
        <dbReference type="EMBL" id="KKA16248.1"/>
    </source>
</evidence>
<comment type="caution">
    <text evidence="1">The sequence shown here is derived from an EMBL/GenBank/DDBJ whole genome shotgun (WGS) entry which is preliminary data.</text>
</comment>
<name>A0A0F4YF38_RASE3</name>
<sequence>TTGRYLHPPQHLMDYYKKRRIDHPLSSIDLTCFVKHSHASINGTNATFADFWTGFSILARHQLDRSNCLFPSNLSFFAEISVSQHVDRKP</sequence>
<dbReference type="EMBL" id="LASV01000803">
    <property type="protein sequence ID" value="KKA16248.1"/>
    <property type="molecule type" value="Genomic_DNA"/>
</dbReference>
<gene>
    <name evidence="1" type="ORF">T310_10171</name>
</gene>
<dbReference type="GeneID" id="25313238"/>
<dbReference type="AlphaFoldDB" id="A0A0F4YF38"/>
<reference evidence="1 2" key="1">
    <citation type="submission" date="2015-04" db="EMBL/GenBank/DDBJ databases">
        <authorList>
            <person name="Heijne W.H."/>
            <person name="Fedorova N.D."/>
            <person name="Nierman W.C."/>
            <person name="Vollebregt A.W."/>
            <person name="Zhao Z."/>
            <person name="Wu L."/>
            <person name="Kumar M."/>
            <person name="Stam H."/>
            <person name="van den Berg M.A."/>
            <person name="Pel H.J."/>
        </authorList>
    </citation>
    <scope>NUCLEOTIDE SEQUENCE [LARGE SCALE GENOMIC DNA]</scope>
    <source>
        <strain evidence="1 2">CBS 393.64</strain>
    </source>
</reference>
<proteinExistence type="predicted"/>
<feature type="non-terminal residue" evidence="1">
    <location>
        <position position="1"/>
    </location>
</feature>
<dbReference type="RefSeq" id="XP_013322860.1">
    <property type="nucleotide sequence ID" value="XM_013467406.1"/>
</dbReference>